<dbReference type="PANTHER" id="PTHR48125">
    <property type="entry name" value="LP07818P1"/>
    <property type="match status" value="1"/>
</dbReference>
<feature type="non-terminal residue" evidence="2">
    <location>
        <position position="1"/>
    </location>
</feature>
<feature type="compositionally biased region" description="Low complexity" evidence="1">
    <location>
        <begin position="333"/>
        <end position="368"/>
    </location>
</feature>
<evidence type="ECO:0000313" key="3">
    <source>
        <dbReference type="Proteomes" id="UP001432322"/>
    </source>
</evidence>
<feature type="compositionally biased region" description="Acidic residues" evidence="1">
    <location>
        <begin position="21"/>
        <end position="34"/>
    </location>
</feature>
<sequence length="939" mass="99535">EEEAMEEEVPVPPTFGAMRDSDDEMGDLMIDDGPDSPPPAPEMPFSTGPMTSPTVPEKEPVSKPGSRLQSPKSDSGKEPEWPVEPPVYKISPTRAPSKSPIVTRAVRPDTAAAAAAVADSAPVEPAAPEADAAAAAAVDKPADTMDTSPPSARIKRNFIKSPPSRPFMSGGPLRGSAIASVRNRRGQRDRDSHSSASSGCDEQSSVASSQEEEEEAGSVSSEAASETTVDAAVAASVASAAAVPVVSAAPTMEEKRRAAISGIAAKTSSLKGGRGARGGGIGGGVGRGGRAGIATSTARPSTAAGGSQTAMMASKMAQMAKNLRGGRSAISGTARPTPATAAAAATRAAKSSSRETTPPSQQPSTSAAAAAAAPVTKAASFAALSAKATAAVAAGKKVAAAAAKLPPSVPRPRKRKAAAFSAVEAVAVRAAPTSNRAQANPAAPSTARSAENNLTSSIINVCMGTLNMEKALKTIDMDKMTVKTFVDCVVKALGELPQSNTWHVVVSAKMTFKSLDEFDRTKVVPKPERLLFQLLMEVQDRYSERLGFMFNTFFDVYCLAMMKQITSSSSTTCDVTRSVRCLFFALHLSERTAEEKEDEAIKFFVSIIKRKPSAAVCQSLVFLLCQPETASLASAVLRAELDDDEKGGRFISMHMNDTKDAPSTRMVKCQSVDILRWAIGLFADESCKNKKNLAHKTPATKEMVLEWWESDMEFVERARDQPTSVTVSPFGKIQFDACNRELMHRMTMLLSPMFRIAGLDRIKLLTQLDTPAIDTIDRLTASGDEGMGYGSMFADTSSVPRAFLDAGEARVIVLRLQISVGVISSFYADCLYGSDQRDELRLHLRDMVERVHSILDRPACKPRSGGSSPESNEENALPMAIIALCSWRDAIRGLTRHNLKGTPEASSAESSPVKKKIKSAGSSPAQKKPRSEEYGNDEP</sequence>
<dbReference type="Proteomes" id="UP001432322">
    <property type="component" value="Unassembled WGS sequence"/>
</dbReference>
<name>A0AAV5VZK8_9BILA</name>
<feature type="region of interest" description="Disordered" evidence="1">
    <location>
        <begin position="898"/>
        <end position="939"/>
    </location>
</feature>
<feature type="region of interest" description="Disordered" evidence="1">
    <location>
        <begin position="327"/>
        <end position="368"/>
    </location>
</feature>
<evidence type="ECO:0000313" key="2">
    <source>
        <dbReference type="EMBL" id="GMT25231.1"/>
    </source>
</evidence>
<dbReference type="EMBL" id="BTSY01000004">
    <property type="protein sequence ID" value="GMT25231.1"/>
    <property type="molecule type" value="Genomic_DNA"/>
</dbReference>
<organism evidence="2 3">
    <name type="scientific">Pristionchus fissidentatus</name>
    <dbReference type="NCBI Taxonomy" id="1538716"/>
    <lineage>
        <taxon>Eukaryota</taxon>
        <taxon>Metazoa</taxon>
        <taxon>Ecdysozoa</taxon>
        <taxon>Nematoda</taxon>
        <taxon>Chromadorea</taxon>
        <taxon>Rhabditida</taxon>
        <taxon>Rhabditina</taxon>
        <taxon>Diplogasteromorpha</taxon>
        <taxon>Diplogasteroidea</taxon>
        <taxon>Neodiplogasteridae</taxon>
        <taxon>Pristionchus</taxon>
    </lineage>
</organism>
<proteinExistence type="predicted"/>
<feature type="compositionally biased region" description="Polar residues" evidence="1">
    <location>
        <begin position="295"/>
        <end position="306"/>
    </location>
</feature>
<protein>
    <submittedName>
        <fullName evidence="2">Uncharacterized protein</fullName>
    </submittedName>
</protein>
<gene>
    <name evidence="2" type="ORF">PFISCL1PPCAC_16528</name>
</gene>
<dbReference type="AlphaFoldDB" id="A0AAV5VZK8"/>
<feature type="compositionally biased region" description="Low complexity" evidence="1">
    <location>
        <begin position="102"/>
        <end position="139"/>
    </location>
</feature>
<feature type="region of interest" description="Disordered" evidence="1">
    <location>
        <begin position="1"/>
        <end position="231"/>
    </location>
</feature>
<feature type="compositionally biased region" description="Low complexity" evidence="1">
    <location>
        <begin position="217"/>
        <end position="231"/>
    </location>
</feature>
<dbReference type="PANTHER" id="PTHR48125:SF12">
    <property type="entry name" value="AT HOOK TRANSCRIPTION FACTOR FAMILY-RELATED"/>
    <property type="match status" value="1"/>
</dbReference>
<evidence type="ECO:0000256" key="1">
    <source>
        <dbReference type="SAM" id="MobiDB-lite"/>
    </source>
</evidence>
<comment type="caution">
    <text evidence="2">The sequence shown here is derived from an EMBL/GenBank/DDBJ whole genome shotgun (WGS) entry which is preliminary data.</text>
</comment>
<feature type="region of interest" description="Disordered" evidence="1">
    <location>
        <begin position="263"/>
        <end position="313"/>
    </location>
</feature>
<keyword evidence="3" id="KW-1185">Reference proteome</keyword>
<accession>A0AAV5VZK8</accession>
<reference evidence="2" key="1">
    <citation type="submission" date="2023-10" db="EMBL/GenBank/DDBJ databases">
        <title>Genome assembly of Pristionchus species.</title>
        <authorList>
            <person name="Yoshida K."/>
            <person name="Sommer R.J."/>
        </authorList>
    </citation>
    <scope>NUCLEOTIDE SEQUENCE</scope>
    <source>
        <strain evidence="2">RS5133</strain>
    </source>
</reference>
<feature type="compositionally biased region" description="Gly residues" evidence="1">
    <location>
        <begin position="272"/>
        <end position="291"/>
    </location>
</feature>